<dbReference type="Pfam" id="PF21600">
    <property type="entry name" value="ZSWIM1-3_helical"/>
    <property type="match status" value="1"/>
</dbReference>
<dbReference type="InterPro" id="IPR007527">
    <property type="entry name" value="Znf_SWIM"/>
</dbReference>
<dbReference type="PANTHER" id="PTHR31569">
    <property type="entry name" value="SWIM-TYPE DOMAIN-CONTAINING PROTEIN"/>
    <property type="match status" value="1"/>
</dbReference>
<dbReference type="PANTHER" id="PTHR31569:SF0">
    <property type="entry name" value="ZINC FINGER SWIM DOMAIN-CONTAINING PROTEIN 1"/>
    <property type="match status" value="1"/>
</dbReference>
<dbReference type="InterPro" id="IPR052579">
    <property type="entry name" value="Zinc_finger_SWIM"/>
</dbReference>
<evidence type="ECO:0000313" key="1">
    <source>
        <dbReference type="Ensembl" id="ENSCCNP00000023499.1"/>
    </source>
</evidence>
<dbReference type="Ensembl" id="ENSCCNT00000030012.1">
    <property type="protein sequence ID" value="ENSCCNP00000023499.1"/>
    <property type="gene ID" value="ENSCCNG00000023075.1"/>
</dbReference>
<sequence>MALTMLNGLLIKDSSPHMLLHQASKISQLDTFNYQSCFMQDIFAHFPEVLFIHRTYNPRGKVLYTFLVDGPRVQMEGPLTRAVYFAIPAKEDAEGLAQVFQVFKKFNPAWERVCTILVDPHFLVLPTLTMEFPTAEVLLSAFHICKFLQGKFYQLSLEQPVERLLLTSLQSTMCSATSGNLRKLYTLLSNCIPPARLPELHSHWLLNDRIWLAHRWRSRAQSSRYFQSLEVTTRILSQFFGTIPSEKQGMASLFRYMQQNPGDKASFSIGSPQNNHTPSDVSPESPKVEQLVEARIQHSLNAICTGPAAQLCLGEFAVVQKSMHLIGSGSEKMNIQILEDTHKVQPQPPASCSCYFNQAFHLPCRHILAMLSARRQVLQPDMLQAQWTAGCATSLDSVLGSKWSETLDKHLAVALLTEEVGRLLQHCSKEEFERRYSTLRELADSWIGPYEQVQL</sequence>
<dbReference type="Pfam" id="PF19286">
    <property type="entry name" value="ZSWIM1-3_C"/>
    <property type="match status" value="1"/>
</dbReference>
<dbReference type="Pfam" id="PF21056">
    <property type="entry name" value="ZSWIM1-3_RNaseH-like"/>
    <property type="match status" value="1"/>
</dbReference>
<dbReference type="InterPro" id="IPR045563">
    <property type="entry name" value="ZSWIM1/3_C"/>
</dbReference>
<reference evidence="1" key="1">
    <citation type="submission" date="2023-09" db="UniProtKB">
        <authorList>
            <consortium name="Ensembl"/>
        </authorList>
    </citation>
    <scope>IDENTIFICATION</scope>
</reference>
<protein>
    <submittedName>
        <fullName evidence="1">Uncharacterized protein</fullName>
    </submittedName>
</protein>
<dbReference type="GO" id="GO:0008270">
    <property type="term" value="F:zinc ion binding"/>
    <property type="evidence" value="ECO:0007669"/>
    <property type="project" value="UniProtKB-KW"/>
</dbReference>
<dbReference type="Pfam" id="PF04434">
    <property type="entry name" value="SWIM"/>
    <property type="match status" value="1"/>
</dbReference>
<organism evidence="1">
    <name type="scientific">Castor canadensis</name>
    <name type="common">American beaver</name>
    <dbReference type="NCBI Taxonomy" id="51338"/>
    <lineage>
        <taxon>Eukaryota</taxon>
        <taxon>Metazoa</taxon>
        <taxon>Chordata</taxon>
        <taxon>Craniata</taxon>
        <taxon>Vertebrata</taxon>
        <taxon>Euteleostomi</taxon>
        <taxon>Mammalia</taxon>
        <taxon>Eutheria</taxon>
        <taxon>Euarchontoglires</taxon>
        <taxon>Glires</taxon>
        <taxon>Rodentia</taxon>
        <taxon>Castorimorpha</taxon>
        <taxon>Castoridae</taxon>
        <taxon>Castor</taxon>
    </lineage>
</organism>
<dbReference type="CTD" id="90204"/>
<dbReference type="OrthoDB" id="124789at2759"/>
<proteinExistence type="predicted"/>
<dbReference type="KEGG" id="ccan:109689269"/>
<dbReference type="InterPro" id="IPR048326">
    <property type="entry name" value="ZSWIM1-3_helical"/>
</dbReference>
<dbReference type="InterPro" id="IPR048324">
    <property type="entry name" value="ZSWIM1-3_RNaseH-like"/>
</dbReference>
<name>A0A8C0XBI1_CASCN</name>
<gene>
    <name evidence="1" type="primary">Zswim1</name>
</gene>
<accession>A0A8C0XBI1</accession>
<dbReference type="PROSITE" id="PS50966">
    <property type="entry name" value="ZF_SWIM"/>
    <property type="match status" value="1"/>
</dbReference>